<keyword evidence="2" id="KW-1185">Reference proteome</keyword>
<protein>
    <submittedName>
        <fullName evidence="1">Uncharacterized protein</fullName>
    </submittedName>
</protein>
<dbReference type="Proteomes" id="UP000198415">
    <property type="component" value="Unassembled WGS sequence"/>
</dbReference>
<dbReference type="AlphaFoldDB" id="A0A239I2B7"/>
<sequence length="106" mass="12224">MREPPKPYEELSLEELADWIVQLVNAADSTRLEINLALAEVYRRHGVRVNPDSERLYEMRDALEEWLQRDANRRMGWPRRGDRPPRSCGACMCSATRLEPRAGGGD</sequence>
<accession>A0A239I2B7</accession>
<proteinExistence type="predicted"/>
<dbReference type="EMBL" id="FZNR01000026">
    <property type="protein sequence ID" value="SNS86504.1"/>
    <property type="molecule type" value="Genomic_DNA"/>
</dbReference>
<organism evidence="1 2">
    <name type="scientific">Actinoplanes regularis</name>
    <dbReference type="NCBI Taxonomy" id="52697"/>
    <lineage>
        <taxon>Bacteria</taxon>
        <taxon>Bacillati</taxon>
        <taxon>Actinomycetota</taxon>
        <taxon>Actinomycetes</taxon>
        <taxon>Micromonosporales</taxon>
        <taxon>Micromonosporaceae</taxon>
        <taxon>Actinoplanes</taxon>
    </lineage>
</organism>
<evidence type="ECO:0000313" key="1">
    <source>
        <dbReference type="EMBL" id="SNS86504.1"/>
    </source>
</evidence>
<evidence type="ECO:0000313" key="2">
    <source>
        <dbReference type="Proteomes" id="UP000198415"/>
    </source>
</evidence>
<dbReference type="RefSeq" id="WP_089298336.1">
    <property type="nucleotide sequence ID" value="NZ_BOMU01000106.1"/>
</dbReference>
<name>A0A239I2B7_9ACTN</name>
<gene>
    <name evidence="1" type="ORF">SAMN06264365_126101</name>
</gene>
<reference evidence="1 2" key="1">
    <citation type="submission" date="2017-06" db="EMBL/GenBank/DDBJ databases">
        <authorList>
            <person name="Kim H.J."/>
            <person name="Triplett B.A."/>
        </authorList>
    </citation>
    <scope>NUCLEOTIDE SEQUENCE [LARGE SCALE GENOMIC DNA]</scope>
    <source>
        <strain evidence="1 2">DSM 43151</strain>
    </source>
</reference>